<dbReference type="Proteomes" id="UP001416858">
    <property type="component" value="Unassembled WGS sequence"/>
</dbReference>
<evidence type="ECO:0000313" key="2">
    <source>
        <dbReference type="Proteomes" id="UP001416858"/>
    </source>
</evidence>
<reference evidence="1 2" key="1">
    <citation type="submission" date="2024-02" db="EMBL/GenBank/DDBJ databases">
        <title>Rhodopirellula caenicola NBRC 110016.</title>
        <authorList>
            <person name="Ichikawa N."/>
            <person name="Katano-Makiyama Y."/>
            <person name="Hidaka K."/>
        </authorList>
    </citation>
    <scope>NUCLEOTIDE SEQUENCE [LARGE SCALE GENOMIC DNA]</scope>
    <source>
        <strain evidence="1 2">NBRC 110016</strain>
    </source>
</reference>
<evidence type="ECO:0000313" key="1">
    <source>
        <dbReference type="EMBL" id="GAA5508831.1"/>
    </source>
</evidence>
<proteinExistence type="predicted"/>
<keyword evidence="2" id="KW-1185">Reference proteome</keyword>
<sequence>MLAIGLESRATIVGGIAYSLVSGRRTGNRITSRIERCPVNNITKRSMPMPSPPAGGMA</sequence>
<gene>
    <name evidence="1" type="ORF">Rcae01_04300</name>
</gene>
<comment type="caution">
    <text evidence="1">The sequence shown here is derived from an EMBL/GenBank/DDBJ whole genome shotgun (WGS) entry which is preliminary data.</text>
</comment>
<organism evidence="1 2">
    <name type="scientific">Novipirellula caenicola</name>
    <dbReference type="NCBI Taxonomy" id="1536901"/>
    <lineage>
        <taxon>Bacteria</taxon>
        <taxon>Pseudomonadati</taxon>
        <taxon>Planctomycetota</taxon>
        <taxon>Planctomycetia</taxon>
        <taxon>Pirellulales</taxon>
        <taxon>Pirellulaceae</taxon>
        <taxon>Novipirellula</taxon>
    </lineage>
</organism>
<dbReference type="EMBL" id="BAABRO010000011">
    <property type="protein sequence ID" value="GAA5508831.1"/>
    <property type="molecule type" value="Genomic_DNA"/>
</dbReference>
<protein>
    <submittedName>
        <fullName evidence="1">Uncharacterized protein</fullName>
    </submittedName>
</protein>
<accession>A0ABP9VUM4</accession>
<name>A0ABP9VUM4_9BACT</name>